<protein>
    <recommendedName>
        <fullName evidence="1">HTH cro/C1-type domain-containing protein</fullName>
    </recommendedName>
</protein>
<reference evidence="2 3" key="1">
    <citation type="submission" date="2016-01" db="EMBL/GenBank/DDBJ databases">
        <title>Streptomyces amritsarensis strain MTCC 11845 genome sequencing and assembly.</title>
        <authorList>
            <person name="Sharma D."/>
            <person name="Nair G.R."/>
            <person name="Kaur G."/>
            <person name="Manhas R.K."/>
            <person name="Mayilraj S."/>
        </authorList>
    </citation>
    <scope>NUCLEOTIDE SEQUENCE [LARGE SCALE GENOMIC DNA]</scope>
    <source>
        <strain evidence="2 3">MTCC 11845</strain>
    </source>
</reference>
<dbReference type="EMBL" id="MQUR01000005">
    <property type="protein sequence ID" value="OLZ72522.1"/>
    <property type="molecule type" value="Genomic_DNA"/>
</dbReference>
<evidence type="ECO:0000313" key="3">
    <source>
        <dbReference type="Proteomes" id="UP000187151"/>
    </source>
</evidence>
<keyword evidence="3" id="KW-1185">Reference proteome</keyword>
<dbReference type="CDD" id="cd00093">
    <property type="entry name" value="HTH_XRE"/>
    <property type="match status" value="1"/>
</dbReference>
<dbReference type="PROSITE" id="PS50943">
    <property type="entry name" value="HTH_CROC1"/>
    <property type="match status" value="1"/>
</dbReference>
<gene>
    <name evidence="2" type="ORF">AVW11_03780</name>
</gene>
<evidence type="ECO:0000313" key="2">
    <source>
        <dbReference type="EMBL" id="OLZ72522.1"/>
    </source>
</evidence>
<dbReference type="InterPro" id="IPR010982">
    <property type="entry name" value="Lambda_DNA-bd_dom_sf"/>
</dbReference>
<dbReference type="SUPFAM" id="SSF47413">
    <property type="entry name" value="lambda repressor-like DNA-binding domains"/>
    <property type="match status" value="1"/>
</dbReference>
<dbReference type="Proteomes" id="UP000187151">
    <property type="component" value="Unassembled WGS sequence"/>
</dbReference>
<comment type="caution">
    <text evidence="2">The sequence shown here is derived from an EMBL/GenBank/DDBJ whole genome shotgun (WGS) entry which is preliminary data.</text>
</comment>
<dbReference type="Pfam" id="PF01381">
    <property type="entry name" value="HTH_3"/>
    <property type="match status" value="1"/>
</dbReference>
<sequence>MRPNGPAIRAIREAQKMGIRALERTTGLDRSTLSRIERGLIQDSAEPSVRAIAAALHVQVDAITREEKT</sequence>
<organism evidence="2 3">
    <name type="scientific">Streptomyces amritsarensis</name>
    <dbReference type="NCBI Taxonomy" id="681158"/>
    <lineage>
        <taxon>Bacteria</taxon>
        <taxon>Bacillati</taxon>
        <taxon>Actinomycetota</taxon>
        <taxon>Actinomycetes</taxon>
        <taxon>Kitasatosporales</taxon>
        <taxon>Streptomycetaceae</taxon>
        <taxon>Streptomyces</taxon>
    </lineage>
</organism>
<name>A0ABX3GC79_9ACTN</name>
<dbReference type="RefSeq" id="WP_076043195.1">
    <property type="nucleotide sequence ID" value="NZ_MQUR01000005.1"/>
</dbReference>
<feature type="domain" description="HTH cro/C1-type" evidence="1">
    <location>
        <begin position="8"/>
        <end position="63"/>
    </location>
</feature>
<accession>A0ABX3GC79</accession>
<dbReference type="SMART" id="SM00530">
    <property type="entry name" value="HTH_XRE"/>
    <property type="match status" value="1"/>
</dbReference>
<proteinExistence type="predicted"/>
<dbReference type="Gene3D" id="1.10.260.40">
    <property type="entry name" value="lambda repressor-like DNA-binding domains"/>
    <property type="match status" value="1"/>
</dbReference>
<evidence type="ECO:0000259" key="1">
    <source>
        <dbReference type="PROSITE" id="PS50943"/>
    </source>
</evidence>
<dbReference type="InterPro" id="IPR001387">
    <property type="entry name" value="Cro/C1-type_HTH"/>
</dbReference>